<comment type="caution">
    <text evidence="1">The sequence shown here is derived from an EMBL/GenBank/DDBJ whole genome shotgun (WGS) entry which is preliminary data.</text>
</comment>
<proteinExistence type="predicted"/>
<reference evidence="1 2" key="1">
    <citation type="submission" date="2020-11" db="EMBL/GenBank/DDBJ databases">
        <title>Kefir isolates.</title>
        <authorList>
            <person name="Marcisauskas S."/>
            <person name="Kim Y."/>
            <person name="Blasche S."/>
        </authorList>
    </citation>
    <scope>NUCLEOTIDE SEQUENCE [LARGE SCALE GENOMIC DNA]</scope>
    <source>
        <strain evidence="1 2">KR</strain>
    </source>
</reference>
<name>A0A9P7B1Q1_RHOMI</name>
<dbReference type="AlphaFoldDB" id="A0A9P7B1Q1"/>
<dbReference type="Proteomes" id="UP000777482">
    <property type="component" value="Unassembled WGS sequence"/>
</dbReference>
<keyword evidence="2" id="KW-1185">Reference proteome</keyword>
<accession>A0A9P7B1Q1</accession>
<gene>
    <name evidence="1" type="ORF">C6P46_001588</name>
</gene>
<evidence type="ECO:0000313" key="1">
    <source>
        <dbReference type="EMBL" id="KAG0654567.1"/>
    </source>
</evidence>
<dbReference type="EMBL" id="PUHQ01000145">
    <property type="protein sequence ID" value="KAG0654567.1"/>
    <property type="molecule type" value="Genomic_DNA"/>
</dbReference>
<evidence type="ECO:0000313" key="2">
    <source>
        <dbReference type="Proteomes" id="UP000777482"/>
    </source>
</evidence>
<organism evidence="1 2">
    <name type="scientific">Rhodotorula mucilaginosa</name>
    <name type="common">Yeast</name>
    <name type="synonym">Rhodotorula rubra</name>
    <dbReference type="NCBI Taxonomy" id="5537"/>
    <lineage>
        <taxon>Eukaryota</taxon>
        <taxon>Fungi</taxon>
        <taxon>Dikarya</taxon>
        <taxon>Basidiomycota</taxon>
        <taxon>Pucciniomycotina</taxon>
        <taxon>Microbotryomycetes</taxon>
        <taxon>Sporidiobolales</taxon>
        <taxon>Sporidiobolaceae</taxon>
        <taxon>Rhodotorula</taxon>
    </lineage>
</organism>
<protein>
    <submittedName>
        <fullName evidence="1">Uncharacterized protein</fullName>
    </submittedName>
</protein>
<sequence>MRWQCVLRPCSLDRAGVAQRWLGHWFRIGLVRSDILSEFLAQLNYISKLSTSAGNRFGTTFADVEWCSNPIPDFSPASPVTRRMLAACLVIRVEGSLDFGGGTVFGDSVLEPAHNLHHSELLDEPAPNKVALDSAELARRCLSFSAAHFRSLNRQLGRPPAPTTGSAAPFSPPSTTWALVLAFDRDVGDLEVGKPGDEGTVEFDLLG</sequence>